<sequence>MAAITGSHAMHRLLTILILLVTSVFGQARAADLFTEEMVASTGLQVWRLAPMPAEDGIQNYIHHPVSIAYNTDSARSIQSRSKHVQYAWLQWANRCDLCASNTFNHNPNSFGPVLYAKGLQARTSYTSYERADAATMAALLSALGEDWRGVTRAAGIPDEHVISYAAAAADPERYFTNFHVVGKRSFMTATDLVVLAPAVLSSGTARVWGILCDCEFADMRPASLLTPFMVKMAEAVHARGYKLALAPNDPLGSGMTGGYCGVGVGTRNCDVTNLPEIASIVDGITMVANVPPPKGHTFRSSLDARLALFGGPKKSLMLQFVLGIDKTTLDNAREAHDFIKRNGIRDVLFSPVYDRATGERCSHTGQKIGIVLGLPPC</sequence>
<dbReference type="Proteomes" id="UP001198862">
    <property type="component" value="Unassembled WGS sequence"/>
</dbReference>
<dbReference type="EMBL" id="JAJISD010000011">
    <property type="protein sequence ID" value="MCC8431690.1"/>
    <property type="molecule type" value="Genomic_DNA"/>
</dbReference>
<keyword evidence="2" id="KW-1185">Reference proteome</keyword>
<dbReference type="RefSeq" id="WP_230553120.1">
    <property type="nucleotide sequence ID" value="NZ_JAJISD010000011.1"/>
</dbReference>
<gene>
    <name evidence="1" type="ORF">LJ725_22165</name>
</gene>
<accession>A0ABS8L038</accession>
<protein>
    <submittedName>
        <fullName evidence="1">Uncharacterized protein</fullName>
    </submittedName>
</protein>
<evidence type="ECO:0000313" key="2">
    <source>
        <dbReference type="Proteomes" id="UP001198862"/>
    </source>
</evidence>
<reference evidence="1 2" key="1">
    <citation type="submission" date="2021-11" db="EMBL/GenBank/DDBJ databases">
        <authorList>
            <person name="Lee D.-H."/>
            <person name="Kim S.-B."/>
        </authorList>
    </citation>
    <scope>NUCLEOTIDE SEQUENCE [LARGE SCALE GENOMIC DNA]</scope>
    <source>
        <strain evidence="1 2">KCTC 52223</strain>
    </source>
</reference>
<organism evidence="1 2">
    <name type="scientific">Reyranella aquatilis</name>
    <dbReference type="NCBI Taxonomy" id="2035356"/>
    <lineage>
        <taxon>Bacteria</taxon>
        <taxon>Pseudomonadati</taxon>
        <taxon>Pseudomonadota</taxon>
        <taxon>Alphaproteobacteria</taxon>
        <taxon>Hyphomicrobiales</taxon>
        <taxon>Reyranellaceae</taxon>
        <taxon>Reyranella</taxon>
    </lineage>
</organism>
<comment type="caution">
    <text evidence="1">The sequence shown here is derived from an EMBL/GenBank/DDBJ whole genome shotgun (WGS) entry which is preliminary data.</text>
</comment>
<proteinExistence type="predicted"/>
<evidence type="ECO:0000313" key="1">
    <source>
        <dbReference type="EMBL" id="MCC8431690.1"/>
    </source>
</evidence>
<name>A0ABS8L038_9HYPH</name>